<dbReference type="PANTHER" id="PTHR31859:SF9">
    <property type="entry name" value="TETRATRICOPEPTIDE REPEAT PROTEIN 39B"/>
    <property type="match status" value="1"/>
</dbReference>
<dbReference type="EMBL" id="CAJPVJ010010385">
    <property type="protein sequence ID" value="CAG2173186.1"/>
    <property type="molecule type" value="Genomic_DNA"/>
</dbReference>
<name>A0A7R9M9M5_9ACAR</name>
<dbReference type="Proteomes" id="UP000728032">
    <property type="component" value="Unassembled WGS sequence"/>
</dbReference>
<proteinExistence type="predicted"/>
<dbReference type="Gene3D" id="1.25.40.10">
    <property type="entry name" value="Tetratricopeptide repeat domain"/>
    <property type="match status" value="1"/>
</dbReference>
<gene>
    <name evidence="1" type="ORF">ONB1V03_LOCUS12639</name>
</gene>
<dbReference type="InterPro" id="IPR019412">
    <property type="entry name" value="IML2/TPR_39"/>
</dbReference>
<dbReference type="AlphaFoldDB" id="A0A7R9M9M5"/>
<accession>A0A7R9M9M5</accession>
<evidence type="ECO:0000313" key="2">
    <source>
        <dbReference type="Proteomes" id="UP000728032"/>
    </source>
</evidence>
<dbReference type="PANTHER" id="PTHR31859">
    <property type="entry name" value="TETRATRICOPEPTIDE REPEAT PROTEIN 39 FAMILY MEMBER"/>
    <property type="match status" value="1"/>
</dbReference>
<dbReference type="Pfam" id="PF10300">
    <property type="entry name" value="Iml2-TPR_39"/>
    <property type="match status" value="2"/>
</dbReference>
<reference evidence="1" key="1">
    <citation type="submission" date="2020-11" db="EMBL/GenBank/DDBJ databases">
        <authorList>
            <person name="Tran Van P."/>
        </authorList>
    </citation>
    <scope>NUCLEOTIDE SEQUENCE</scope>
</reference>
<dbReference type="InterPro" id="IPR011990">
    <property type="entry name" value="TPR-like_helical_dom_sf"/>
</dbReference>
<keyword evidence="2" id="KW-1185">Reference proteome</keyword>
<dbReference type="EMBL" id="OC925210">
    <property type="protein sequence ID" value="CAD7655999.1"/>
    <property type="molecule type" value="Genomic_DNA"/>
</dbReference>
<dbReference type="OrthoDB" id="6482300at2759"/>
<protein>
    <submittedName>
        <fullName evidence="1">Uncharacterized protein</fullName>
    </submittedName>
</protein>
<evidence type="ECO:0000313" key="1">
    <source>
        <dbReference type="EMBL" id="CAD7655999.1"/>
    </source>
</evidence>
<sequence length="383" mass="44145">MKSDHLPIDESISLANEVFEDVMKSNDVVKGLATIEPYCDRMEVHAELIHSYSLILDCVILAIETHNIYALIKLAYRLQRFVKKLNCSKIIMRSRSQWESEASRLNFESSVRLANGVSHLVISNAPPKILRVINFLGIRGVESTGWNNINKTAFELPGIASQLARVFRLLNDPHVTPKRFIYMELTWSYALQSNWDSCIEYAEKFRTGSLYTPAIATYMEAIFRYAKSTENDDQDEKQKATELFHLVPTLRIRHLGKTITPEKVAVVRAQEYVKNDELLILPDLFSLPAQAYCELGLIEFEMKNNDKAIELLNKCIDDYTGYLNENYIHFKAYAALRELGLCTAKQGTDHNKLEEYRKQWLKNINIDEKCYEKVLETEEEVGN</sequence>
<organism evidence="1">
    <name type="scientific">Oppiella nova</name>
    <dbReference type="NCBI Taxonomy" id="334625"/>
    <lineage>
        <taxon>Eukaryota</taxon>
        <taxon>Metazoa</taxon>
        <taxon>Ecdysozoa</taxon>
        <taxon>Arthropoda</taxon>
        <taxon>Chelicerata</taxon>
        <taxon>Arachnida</taxon>
        <taxon>Acari</taxon>
        <taxon>Acariformes</taxon>
        <taxon>Sarcoptiformes</taxon>
        <taxon>Oribatida</taxon>
        <taxon>Brachypylina</taxon>
        <taxon>Oppioidea</taxon>
        <taxon>Oppiidae</taxon>
        <taxon>Oppiella</taxon>
    </lineage>
</organism>